<feature type="domain" description="HTH lacI-type" evidence="4">
    <location>
        <begin position="2"/>
        <end position="56"/>
    </location>
</feature>
<dbReference type="OrthoDB" id="7170131at2"/>
<evidence type="ECO:0000256" key="1">
    <source>
        <dbReference type="ARBA" id="ARBA00023015"/>
    </source>
</evidence>
<organism evidence="5 6">
    <name type="scientific">Ensifer adhaerens</name>
    <name type="common">Sinorhizobium morelense</name>
    <dbReference type="NCBI Taxonomy" id="106592"/>
    <lineage>
        <taxon>Bacteria</taxon>
        <taxon>Pseudomonadati</taxon>
        <taxon>Pseudomonadota</taxon>
        <taxon>Alphaproteobacteria</taxon>
        <taxon>Hyphomicrobiales</taxon>
        <taxon>Rhizobiaceae</taxon>
        <taxon>Sinorhizobium/Ensifer group</taxon>
        <taxon>Ensifer</taxon>
    </lineage>
</organism>
<dbReference type="SMART" id="SM00354">
    <property type="entry name" value="HTH_LACI"/>
    <property type="match status" value="1"/>
</dbReference>
<dbReference type="CDD" id="cd01392">
    <property type="entry name" value="HTH_LacI"/>
    <property type="match status" value="1"/>
</dbReference>
<dbReference type="PROSITE" id="PS50932">
    <property type="entry name" value="HTH_LACI_2"/>
    <property type="match status" value="1"/>
</dbReference>
<sequence length="328" mass="34807">MATLQQIAFQAGCSLATVSRVLKGDGPASDEMVRRVRRAAAELGYRSAASNGRSAGRNSPVVGVLVPSVTNPVFAASLAGIQHRMQAAGHGVLIAQSNYDPSSEAKAVSALLEQRPTGLIVTLCNAHRSEALSAALPPTVLLNNLPIARFPAAVTVDNYRAGRDITQHILQHGHSRILYVSGHFVSSDRAQLRYEGYRAAMKDSGLDPLASVQIPFVDGYEHLELTAAIERHRPTAIIASNDLLALGVISALRREGLSVPGDVSVAGFDGIAIGRLMNPSLTTMTMPDGDMGVAAAAMLLDIAENASQSRHLRLGHRLYVGETVQQLR</sequence>
<dbReference type="InterPro" id="IPR010982">
    <property type="entry name" value="Lambda_DNA-bd_dom_sf"/>
</dbReference>
<evidence type="ECO:0000313" key="5">
    <source>
        <dbReference type="EMBL" id="KOF15215.1"/>
    </source>
</evidence>
<dbReference type="InterPro" id="IPR000843">
    <property type="entry name" value="HTH_LacI"/>
</dbReference>
<dbReference type="GO" id="GO:0000976">
    <property type="term" value="F:transcription cis-regulatory region binding"/>
    <property type="evidence" value="ECO:0007669"/>
    <property type="project" value="TreeGrafter"/>
</dbReference>
<dbReference type="Pfam" id="PF00532">
    <property type="entry name" value="Peripla_BP_1"/>
    <property type="match status" value="1"/>
</dbReference>
<dbReference type="PATRIC" id="fig|106592.7.peg.3615"/>
<name>A0A0L8BKU4_ENSAD</name>
<dbReference type="InterPro" id="IPR001761">
    <property type="entry name" value="Peripla_BP/Lac1_sug-bd_dom"/>
</dbReference>
<evidence type="ECO:0000259" key="4">
    <source>
        <dbReference type="PROSITE" id="PS50932"/>
    </source>
</evidence>
<dbReference type="Gene3D" id="1.10.260.40">
    <property type="entry name" value="lambda repressor-like DNA-binding domains"/>
    <property type="match status" value="1"/>
</dbReference>
<dbReference type="InterPro" id="IPR028082">
    <property type="entry name" value="Peripla_BP_I"/>
</dbReference>
<evidence type="ECO:0000313" key="6">
    <source>
        <dbReference type="Proteomes" id="UP000037425"/>
    </source>
</evidence>
<dbReference type="SUPFAM" id="SSF47413">
    <property type="entry name" value="lambda repressor-like DNA-binding domains"/>
    <property type="match status" value="1"/>
</dbReference>
<dbReference type="Gene3D" id="3.40.50.2300">
    <property type="match status" value="2"/>
</dbReference>
<dbReference type="Pfam" id="PF00356">
    <property type="entry name" value="LacI"/>
    <property type="match status" value="1"/>
</dbReference>
<protein>
    <submittedName>
        <fullName evidence="5">Transcriptional regulator</fullName>
    </submittedName>
</protein>
<evidence type="ECO:0000256" key="3">
    <source>
        <dbReference type="ARBA" id="ARBA00023163"/>
    </source>
</evidence>
<comment type="caution">
    <text evidence="5">The sequence shown here is derived from an EMBL/GenBank/DDBJ whole genome shotgun (WGS) entry which is preliminary data.</text>
</comment>
<keyword evidence="3" id="KW-0804">Transcription</keyword>
<dbReference type="AlphaFoldDB" id="A0A0L8BKU4"/>
<evidence type="ECO:0000256" key="2">
    <source>
        <dbReference type="ARBA" id="ARBA00023125"/>
    </source>
</evidence>
<dbReference type="Proteomes" id="UP000037425">
    <property type="component" value="Unassembled WGS sequence"/>
</dbReference>
<dbReference type="SUPFAM" id="SSF53822">
    <property type="entry name" value="Periplasmic binding protein-like I"/>
    <property type="match status" value="1"/>
</dbReference>
<dbReference type="GO" id="GO:0003700">
    <property type="term" value="F:DNA-binding transcription factor activity"/>
    <property type="evidence" value="ECO:0007669"/>
    <property type="project" value="TreeGrafter"/>
</dbReference>
<reference evidence="6" key="1">
    <citation type="submission" date="2015-07" db="EMBL/GenBank/DDBJ databases">
        <title>Whole genome sequence of an Ensifer adhaerens strain isolated from a cave pool in the Wind Cave National Park.</title>
        <authorList>
            <person name="Eng W.W.H."/>
            <person name="Gan H.M."/>
            <person name="Barton H.A."/>
            <person name="Savka M.A."/>
        </authorList>
    </citation>
    <scope>NUCLEOTIDE SEQUENCE [LARGE SCALE GENOMIC DNA]</scope>
    <source>
        <strain evidence="6">SD006</strain>
    </source>
</reference>
<keyword evidence="2" id="KW-0238">DNA-binding</keyword>
<dbReference type="PANTHER" id="PTHR30146:SF109">
    <property type="entry name" value="HTH-TYPE TRANSCRIPTIONAL REGULATOR GALS"/>
    <property type="match status" value="1"/>
</dbReference>
<dbReference type="EMBL" id="LGAP01000021">
    <property type="protein sequence ID" value="KOF15215.1"/>
    <property type="molecule type" value="Genomic_DNA"/>
</dbReference>
<keyword evidence="1" id="KW-0805">Transcription regulation</keyword>
<proteinExistence type="predicted"/>
<gene>
    <name evidence="5" type="ORF">AC244_24395</name>
</gene>
<dbReference type="PANTHER" id="PTHR30146">
    <property type="entry name" value="LACI-RELATED TRANSCRIPTIONAL REPRESSOR"/>
    <property type="match status" value="1"/>
</dbReference>
<dbReference type="RefSeq" id="WP_053251395.1">
    <property type="nucleotide sequence ID" value="NZ_LGAP01000021.1"/>
</dbReference>
<accession>A0A0L8BKU4</accession>